<dbReference type="InterPro" id="IPR036864">
    <property type="entry name" value="Zn2-C6_fun-type_DNA-bd_sf"/>
</dbReference>
<dbReference type="GO" id="GO:0003677">
    <property type="term" value="F:DNA binding"/>
    <property type="evidence" value="ECO:0007669"/>
    <property type="project" value="UniProtKB-KW"/>
</dbReference>
<dbReference type="AlphaFoldDB" id="A0AA38VHR3"/>
<protein>
    <submittedName>
        <fullName evidence="6">Zn2/Cys6 DNA-binding protein</fullName>
    </submittedName>
</protein>
<evidence type="ECO:0000256" key="2">
    <source>
        <dbReference type="ARBA" id="ARBA00022723"/>
    </source>
</evidence>
<accession>A0AA38VHR3</accession>
<dbReference type="InterPro" id="IPR007219">
    <property type="entry name" value="XnlR_reg_dom"/>
</dbReference>
<dbReference type="Pfam" id="PF04082">
    <property type="entry name" value="Fungal_trans"/>
    <property type="match status" value="1"/>
</dbReference>
<dbReference type="PANTHER" id="PTHR31001">
    <property type="entry name" value="UNCHARACTERIZED TRANSCRIPTIONAL REGULATORY PROTEIN"/>
    <property type="match status" value="1"/>
</dbReference>
<dbReference type="CDD" id="cd12148">
    <property type="entry name" value="fungal_TF_MHR"/>
    <property type="match status" value="1"/>
</dbReference>
<comment type="subcellular location">
    <subcellularLocation>
        <location evidence="1">Nucleus</location>
    </subcellularLocation>
</comment>
<evidence type="ECO:0000256" key="1">
    <source>
        <dbReference type="ARBA" id="ARBA00004123"/>
    </source>
</evidence>
<dbReference type="Proteomes" id="UP001174694">
    <property type="component" value="Unassembled WGS sequence"/>
</dbReference>
<evidence type="ECO:0000256" key="4">
    <source>
        <dbReference type="SAM" id="MobiDB-lite"/>
    </source>
</evidence>
<dbReference type="GO" id="GO:0000981">
    <property type="term" value="F:DNA-binding transcription factor activity, RNA polymerase II-specific"/>
    <property type="evidence" value="ECO:0007669"/>
    <property type="project" value="InterPro"/>
</dbReference>
<comment type="caution">
    <text evidence="6">The sequence shown here is derived from an EMBL/GenBank/DDBJ whole genome shotgun (WGS) entry which is preliminary data.</text>
</comment>
<evidence type="ECO:0000313" key="7">
    <source>
        <dbReference type="Proteomes" id="UP001174694"/>
    </source>
</evidence>
<dbReference type="Pfam" id="PF00172">
    <property type="entry name" value="Zn_clus"/>
    <property type="match status" value="1"/>
</dbReference>
<name>A0AA38VHR3_9PEZI</name>
<dbReference type="EMBL" id="JANBVO010000019">
    <property type="protein sequence ID" value="KAJ9143455.1"/>
    <property type="molecule type" value="Genomic_DNA"/>
</dbReference>
<dbReference type="PROSITE" id="PS00463">
    <property type="entry name" value="ZN2_CY6_FUNGAL_1"/>
    <property type="match status" value="1"/>
</dbReference>
<dbReference type="CDD" id="cd00067">
    <property type="entry name" value="GAL4"/>
    <property type="match status" value="1"/>
</dbReference>
<dbReference type="InterPro" id="IPR001138">
    <property type="entry name" value="Zn2Cys6_DnaBD"/>
</dbReference>
<keyword evidence="6" id="KW-0238">DNA-binding</keyword>
<keyword evidence="3" id="KW-0539">Nucleus</keyword>
<dbReference type="PANTHER" id="PTHR31001:SF85">
    <property type="entry name" value="ZN(II)2CYS6 TRANSCRIPTION FACTOR (EUROFUNG)"/>
    <property type="match status" value="1"/>
</dbReference>
<feature type="compositionally biased region" description="Basic and acidic residues" evidence="4">
    <location>
        <begin position="85"/>
        <end position="95"/>
    </location>
</feature>
<sequence length="718" mass="79356">MTNALRQHSCALCRQRKVRCDKQGQEACSYCVKHALRCLPASPPLARPRKKRFPEAELLSRLRKYEAALRTYGADLDAIVDGEDPGVKRVPDNEAKAAGSSRKAESSAGTESVSEKGGPSMNTVDEEADDVPRERLLKDEDDEIEVNPMLSAYDDTFYIDDSTNVLTLLAQPFSSADLPGLHPEPVQIFNLWQIFLDNVHPLLRIFHAPSLQKQLLNIASDPPSASPGLHALLLAVYANAITSMKEEACLTIMNESRSTLISRYVAGAWCALLRAGFVGSTDLTVLQAFVLYLYSIIRRVHPRSLVCLTGLADRIARTRGLHRSTQGRDTSAFKAEMRRRVWWQIIILDSRAAELSANGTSILGSAWNTALPLNTNEGDLAPDADKLPEGRQAGATDMIFCLVRCEVADFLRQLRARRGAAVKWSEFSSVSVPLESKLATIREFDQHLSAKYLSHCDPCIPLHALTQYYAMYAVSKMKIVAYRTPPPPDQPLDNAAVAERQEGLMGVCIEVIEAYNRCAADRLLRHFAWFSVSCFPFLAFGHLFFCLRTRTEGELVGRAWDVLAACGDGPVDGSGPHWLSALRPIPFEVGNPAVQSALAGLAVAAWEAREAALQEAKMQALTPKLVIQMRELLQRSNAQHAISVPGFAANTSSVPIDVGLRPGPQQLESERLDGGAATEYAMDMPMPVADQVEEEPWENWMPYETAWEQIDWGKPFPF</sequence>
<keyword evidence="2" id="KW-0479">Metal-binding</keyword>
<feature type="domain" description="Zn(2)-C6 fungal-type" evidence="5">
    <location>
        <begin position="9"/>
        <end position="38"/>
    </location>
</feature>
<evidence type="ECO:0000256" key="3">
    <source>
        <dbReference type="ARBA" id="ARBA00023242"/>
    </source>
</evidence>
<dbReference type="SUPFAM" id="SSF57701">
    <property type="entry name" value="Zn2/Cys6 DNA-binding domain"/>
    <property type="match status" value="1"/>
</dbReference>
<keyword evidence="7" id="KW-1185">Reference proteome</keyword>
<dbReference type="Gene3D" id="4.10.240.10">
    <property type="entry name" value="Zn(2)-C6 fungal-type DNA-binding domain"/>
    <property type="match status" value="1"/>
</dbReference>
<gene>
    <name evidence="6" type="ORF">NKR23_g6525</name>
</gene>
<proteinExistence type="predicted"/>
<dbReference type="GO" id="GO:0008270">
    <property type="term" value="F:zinc ion binding"/>
    <property type="evidence" value="ECO:0007669"/>
    <property type="project" value="InterPro"/>
</dbReference>
<dbReference type="InterPro" id="IPR050613">
    <property type="entry name" value="Sec_Metabolite_Reg"/>
</dbReference>
<dbReference type="SMART" id="SM00066">
    <property type="entry name" value="GAL4"/>
    <property type="match status" value="1"/>
</dbReference>
<feature type="region of interest" description="Disordered" evidence="4">
    <location>
        <begin position="80"/>
        <end position="128"/>
    </location>
</feature>
<evidence type="ECO:0000313" key="6">
    <source>
        <dbReference type="EMBL" id="KAJ9143455.1"/>
    </source>
</evidence>
<dbReference type="PROSITE" id="PS50048">
    <property type="entry name" value="ZN2_CY6_FUNGAL_2"/>
    <property type="match status" value="1"/>
</dbReference>
<dbReference type="GO" id="GO:0005634">
    <property type="term" value="C:nucleus"/>
    <property type="evidence" value="ECO:0007669"/>
    <property type="project" value="UniProtKB-SubCell"/>
</dbReference>
<evidence type="ECO:0000259" key="5">
    <source>
        <dbReference type="PROSITE" id="PS50048"/>
    </source>
</evidence>
<dbReference type="GO" id="GO:0006351">
    <property type="term" value="P:DNA-templated transcription"/>
    <property type="evidence" value="ECO:0007669"/>
    <property type="project" value="InterPro"/>
</dbReference>
<reference evidence="6" key="1">
    <citation type="submission" date="2022-07" db="EMBL/GenBank/DDBJ databases">
        <title>Fungi with potential for degradation of polypropylene.</title>
        <authorList>
            <person name="Gostincar C."/>
        </authorList>
    </citation>
    <scope>NUCLEOTIDE SEQUENCE</scope>
    <source>
        <strain evidence="6">EXF-13308</strain>
    </source>
</reference>
<organism evidence="6 7">
    <name type="scientific">Pleurostoma richardsiae</name>
    <dbReference type="NCBI Taxonomy" id="41990"/>
    <lineage>
        <taxon>Eukaryota</taxon>
        <taxon>Fungi</taxon>
        <taxon>Dikarya</taxon>
        <taxon>Ascomycota</taxon>
        <taxon>Pezizomycotina</taxon>
        <taxon>Sordariomycetes</taxon>
        <taxon>Sordariomycetidae</taxon>
        <taxon>Calosphaeriales</taxon>
        <taxon>Pleurostomataceae</taxon>
        <taxon>Pleurostoma</taxon>
    </lineage>
</organism>